<organism evidence="5 6">
    <name type="scientific">Streptomyces mesophilus</name>
    <dbReference type="NCBI Taxonomy" id="1775132"/>
    <lineage>
        <taxon>Bacteria</taxon>
        <taxon>Bacillati</taxon>
        <taxon>Actinomycetota</taxon>
        <taxon>Actinomycetes</taxon>
        <taxon>Kitasatosporales</taxon>
        <taxon>Streptomycetaceae</taxon>
        <taxon>Streptomyces</taxon>
    </lineage>
</organism>
<dbReference type="GO" id="GO:0008168">
    <property type="term" value="F:methyltransferase activity"/>
    <property type="evidence" value="ECO:0007669"/>
    <property type="project" value="UniProtKB-KW"/>
</dbReference>
<accession>A0A6G4XYN9</accession>
<dbReference type="InterPro" id="IPR029063">
    <property type="entry name" value="SAM-dependent_MTases_sf"/>
</dbReference>
<keyword evidence="3" id="KW-0949">S-adenosyl-L-methionine</keyword>
<dbReference type="InterPro" id="IPR041698">
    <property type="entry name" value="Methyltransf_25"/>
</dbReference>
<dbReference type="CDD" id="cd02440">
    <property type="entry name" value="AdoMet_MTases"/>
    <property type="match status" value="1"/>
</dbReference>
<dbReference type="SUPFAM" id="SSF53335">
    <property type="entry name" value="S-adenosyl-L-methionine-dependent methyltransferases"/>
    <property type="match status" value="1"/>
</dbReference>
<keyword evidence="1 5" id="KW-0489">Methyltransferase</keyword>
<evidence type="ECO:0000256" key="1">
    <source>
        <dbReference type="ARBA" id="ARBA00022603"/>
    </source>
</evidence>
<dbReference type="Proteomes" id="UP000481109">
    <property type="component" value="Unassembled WGS sequence"/>
</dbReference>
<evidence type="ECO:0000256" key="2">
    <source>
        <dbReference type="ARBA" id="ARBA00022679"/>
    </source>
</evidence>
<proteinExistence type="predicted"/>
<protein>
    <submittedName>
        <fullName evidence="5">Methyltransferase domain-containing protein</fullName>
    </submittedName>
</protein>
<keyword evidence="6" id="KW-1185">Reference proteome</keyword>
<dbReference type="PANTHER" id="PTHR43464:SF19">
    <property type="entry name" value="UBIQUINONE BIOSYNTHESIS O-METHYLTRANSFERASE, MITOCHONDRIAL"/>
    <property type="match status" value="1"/>
</dbReference>
<keyword evidence="2 5" id="KW-0808">Transferase</keyword>
<comment type="caution">
    <text evidence="5">The sequence shown here is derived from an EMBL/GenBank/DDBJ whole genome shotgun (WGS) entry which is preliminary data.</text>
</comment>
<feature type="domain" description="Methyltransferase" evidence="4">
    <location>
        <begin position="49"/>
        <end position="140"/>
    </location>
</feature>
<dbReference type="PANTHER" id="PTHR43464">
    <property type="entry name" value="METHYLTRANSFERASE"/>
    <property type="match status" value="1"/>
</dbReference>
<dbReference type="GO" id="GO:0032259">
    <property type="term" value="P:methylation"/>
    <property type="evidence" value="ECO:0007669"/>
    <property type="project" value="UniProtKB-KW"/>
</dbReference>
<evidence type="ECO:0000256" key="3">
    <source>
        <dbReference type="ARBA" id="ARBA00022691"/>
    </source>
</evidence>
<dbReference type="Gene3D" id="3.40.50.150">
    <property type="entry name" value="Vaccinia Virus protein VP39"/>
    <property type="match status" value="1"/>
</dbReference>
<reference evidence="5 6" key="1">
    <citation type="submission" date="2020-02" db="EMBL/GenBank/DDBJ databases">
        <title>Whole-genome analyses of novel actinobacteria.</title>
        <authorList>
            <person name="Sahin N."/>
            <person name="Tokatli A."/>
        </authorList>
    </citation>
    <scope>NUCLEOTIDE SEQUENCE [LARGE SCALE GENOMIC DNA]</scope>
    <source>
        <strain evidence="5 6">YC504</strain>
    </source>
</reference>
<evidence type="ECO:0000313" key="5">
    <source>
        <dbReference type="EMBL" id="NGO81711.1"/>
    </source>
</evidence>
<dbReference type="EMBL" id="JAAKZW010000386">
    <property type="protein sequence ID" value="NGO81711.1"/>
    <property type="molecule type" value="Genomic_DNA"/>
</dbReference>
<name>A0A6G4XYN9_9ACTN</name>
<dbReference type="AlphaFoldDB" id="A0A6G4XYN9"/>
<dbReference type="RefSeq" id="WP_165337091.1">
    <property type="nucleotide sequence ID" value="NZ_JAAKZW010000386.1"/>
</dbReference>
<evidence type="ECO:0000313" key="6">
    <source>
        <dbReference type="Proteomes" id="UP000481109"/>
    </source>
</evidence>
<gene>
    <name evidence="5" type="ORF">G6045_39590</name>
</gene>
<dbReference type="Pfam" id="PF13649">
    <property type="entry name" value="Methyltransf_25"/>
    <property type="match status" value="1"/>
</dbReference>
<sequence>MTTTHTQSDAWNGPVGTHWAKHHERYDAMLSEFDAALFEAAAIRPADRVLDIGCGAGATTRAAARLASKGRALGVDISAPLLERARAELLPNLWYEKADAQTYPFTVGGFDVLISRGGVMFFDDHRSAFAHLARALRPGGRFAFICPQPVDAQSVEARVFGRLAELRPQTPDPVVMAAHRAMASLSEPDRLREVLADFSEVAIRPVHAASVYGSDPQDAVDFVLSRGPRAEVSAEVRSAMAEVFESYAGPLGVRLPSSVWLVTGVRP</sequence>
<evidence type="ECO:0000259" key="4">
    <source>
        <dbReference type="Pfam" id="PF13649"/>
    </source>
</evidence>